<accession>A0A6A4HAS2</accession>
<protein>
    <recommendedName>
        <fullName evidence="1">DUF6699 domain-containing protein</fullName>
    </recommendedName>
</protein>
<organism evidence="2 3">
    <name type="scientific">Gymnopus androsaceus JB14</name>
    <dbReference type="NCBI Taxonomy" id="1447944"/>
    <lineage>
        <taxon>Eukaryota</taxon>
        <taxon>Fungi</taxon>
        <taxon>Dikarya</taxon>
        <taxon>Basidiomycota</taxon>
        <taxon>Agaricomycotina</taxon>
        <taxon>Agaricomycetes</taxon>
        <taxon>Agaricomycetidae</taxon>
        <taxon>Agaricales</taxon>
        <taxon>Marasmiineae</taxon>
        <taxon>Omphalotaceae</taxon>
        <taxon>Gymnopus</taxon>
    </lineage>
</organism>
<proteinExistence type="predicted"/>
<gene>
    <name evidence="2" type="ORF">BT96DRAFT_826669</name>
</gene>
<reference evidence="2" key="1">
    <citation type="journal article" date="2019" name="Environ. Microbiol.">
        <title>Fungal ecological strategies reflected in gene transcription - a case study of two litter decomposers.</title>
        <authorList>
            <person name="Barbi F."/>
            <person name="Kohler A."/>
            <person name="Barry K."/>
            <person name="Baskaran P."/>
            <person name="Daum C."/>
            <person name="Fauchery L."/>
            <person name="Ihrmark K."/>
            <person name="Kuo A."/>
            <person name="LaButti K."/>
            <person name="Lipzen A."/>
            <person name="Morin E."/>
            <person name="Grigoriev I.V."/>
            <person name="Henrissat B."/>
            <person name="Lindahl B."/>
            <person name="Martin F."/>
        </authorList>
    </citation>
    <scope>NUCLEOTIDE SEQUENCE</scope>
    <source>
        <strain evidence="2">JB14</strain>
    </source>
</reference>
<keyword evidence="3" id="KW-1185">Reference proteome</keyword>
<name>A0A6A4HAS2_9AGAR</name>
<feature type="domain" description="DUF6699" evidence="1">
    <location>
        <begin position="63"/>
        <end position="181"/>
    </location>
</feature>
<evidence type="ECO:0000313" key="2">
    <source>
        <dbReference type="EMBL" id="KAE9395141.1"/>
    </source>
</evidence>
<dbReference type="OrthoDB" id="3333333at2759"/>
<evidence type="ECO:0000313" key="3">
    <source>
        <dbReference type="Proteomes" id="UP000799118"/>
    </source>
</evidence>
<sequence length="203" mass="22957">MDSVNKWAPGSAYGPVLSQTDLYLLQSELQLNPILEGTHGDFHLLFNIATGQTGGFNPDSRDRDLAFTAKDEPATLPRVTQLIIITEISPWCTIVKNERGVNLGDVCTQIWKDYAEHNVTDAEFASLPPRLQDQVKRMSTMRGAGAGGNWAQYYTPQATPSRFKRYDWLRERTFFDSLKKKDTYTISRLGYKAPNIFVMDLMA</sequence>
<dbReference type="Pfam" id="PF20415">
    <property type="entry name" value="DUF6699"/>
    <property type="match status" value="1"/>
</dbReference>
<evidence type="ECO:0000259" key="1">
    <source>
        <dbReference type="Pfam" id="PF20415"/>
    </source>
</evidence>
<dbReference type="Proteomes" id="UP000799118">
    <property type="component" value="Unassembled WGS sequence"/>
</dbReference>
<dbReference type="EMBL" id="ML769537">
    <property type="protein sequence ID" value="KAE9395141.1"/>
    <property type="molecule type" value="Genomic_DNA"/>
</dbReference>
<dbReference type="AlphaFoldDB" id="A0A6A4HAS2"/>
<dbReference type="InterPro" id="IPR046522">
    <property type="entry name" value="DUF6699"/>
</dbReference>